<protein>
    <recommendedName>
        <fullName evidence="3">Bis(5'-adenosyl)-triphosphatase</fullName>
        <ecNumber evidence="3">3.6.1.29</ecNumber>
    </recommendedName>
</protein>
<evidence type="ECO:0000256" key="3">
    <source>
        <dbReference type="RuleBase" id="RU366076"/>
    </source>
</evidence>
<dbReference type="InterPro" id="IPR036265">
    <property type="entry name" value="HIT-like_sf"/>
</dbReference>
<comment type="cofactor">
    <cofactor evidence="3">
        <name>Mn(2+)</name>
        <dbReference type="ChEBI" id="CHEBI:29035"/>
    </cofactor>
</comment>
<proteinExistence type="predicted"/>
<organism evidence="4 5">
    <name type="scientific">Pyricularia oryzae</name>
    <name type="common">Rice blast fungus</name>
    <name type="synonym">Magnaporthe oryzae</name>
    <dbReference type="NCBI Taxonomy" id="318829"/>
    <lineage>
        <taxon>Eukaryota</taxon>
        <taxon>Fungi</taxon>
        <taxon>Dikarya</taxon>
        <taxon>Ascomycota</taxon>
        <taxon>Pezizomycotina</taxon>
        <taxon>Sordariomycetes</taxon>
        <taxon>Sordariomycetidae</taxon>
        <taxon>Magnaporthales</taxon>
        <taxon>Pyriculariaceae</taxon>
        <taxon>Pyricularia</taxon>
    </lineage>
</organism>
<dbReference type="InterPro" id="IPR039383">
    <property type="entry name" value="FHIT"/>
</dbReference>
<dbReference type="Gene3D" id="3.30.428.10">
    <property type="entry name" value="HIT-like"/>
    <property type="match status" value="1"/>
</dbReference>
<dbReference type="AlphaFoldDB" id="A0A4P7N232"/>
<evidence type="ECO:0000256" key="1">
    <source>
        <dbReference type="ARBA" id="ARBA00022741"/>
    </source>
</evidence>
<dbReference type="EMBL" id="CP034205">
    <property type="protein sequence ID" value="QBZ56333.1"/>
    <property type="molecule type" value="Genomic_DNA"/>
</dbReference>
<dbReference type="InterPro" id="IPR011146">
    <property type="entry name" value="HIT-like"/>
</dbReference>
<dbReference type="PROSITE" id="PS00892">
    <property type="entry name" value="HIT_1"/>
    <property type="match status" value="1"/>
</dbReference>
<dbReference type="GO" id="GO:0000166">
    <property type="term" value="F:nucleotide binding"/>
    <property type="evidence" value="ECO:0007669"/>
    <property type="project" value="UniProtKB-KW"/>
</dbReference>
<gene>
    <name evidence="4" type="ORF">PoMZ_01239</name>
</gene>
<sequence>MPKIPAPSSITTRLCITKPISATWSYRQRVIPTSTITTHITAAAAAAATITKNSITKTIVPVRMASNSSSQTAPKTQFGPYEVTTQVFHRTAHSFALVNIKPLLPGHVLVCPLVPHRRLTDLTTAELTDLFSAVQRIQHMLARRFFSPSSSSSGAASADAAASIVQGGSFNIAVQDGPEAGQTVPHVHVHVIPRPKGGEAAARAGEPDELYVGMANEDGNVGGALWDLHSREAGRPLPGGGFPKIEDADRVARSMADMETEAAEFRELLRVMEDEEKHRQG</sequence>
<dbReference type="InterPro" id="IPR051884">
    <property type="entry name" value="Bis(5'-adenosyl)-TPase_reg"/>
</dbReference>
<name>A0A4P7N232_PYROR</name>
<evidence type="ECO:0000256" key="2">
    <source>
        <dbReference type="ARBA" id="ARBA00022801"/>
    </source>
</evidence>
<dbReference type="Proteomes" id="UP000294847">
    <property type="component" value="Chromosome 2"/>
</dbReference>
<keyword evidence="1 3" id="KW-0547">Nucleotide-binding</keyword>
<dbReference type="GO" id="GO:0047710">
    <property type="term" value="F:bis(5'-adenosyl)-triphosphatase activity"/>
    <property type="evidence" value="ECO:0007669"/>
    <property type="project" value="UniProtKB-UniRule"/>
</dbReference>
<evidence type="ECO:0000313" key="4">
    <source>
        <dbReference type="EMBL" id="QBZ56333.1"/>
    </source>
</evidence>
<keyword evidence="2 3" id="KW-0378">Hydrolase</keyword>
<dbReference type="PANTHER" id="PTHR46243:SF1">
    <property type="entry name" value="BIS(5'-ADENOSYL)-TRIPHOSPHATASE"/>
    <property type="match status" value="1"/>
</dbReference>
<dbReference type="SUPFAM" id="SSF54197">
    <property type="entry name" value="HIT-like"/>
    <property type="match status" value="1"/>
</dbReference>
<evidence type="ECO:0000313" key="5">
    <source>
        <dbReference type="Proteomes" id="UP000294847"/>
    </source>
</evidence>
<comment type="catalytic activity">
    <reaction evidence="3">
        <text>P(1),P(3)-bis(5'-adenosyl) triphosphate + H2O = AMP + ADP + 2 H(+)</text>
        <dbReference type="Rhea" id="RHEA:13893"/>
        <dbReference type="ChEBI" id="CHEBI:15377"/>
        <dbReference type="ChEBI" id="CHEBI:15378"/>
        <dbReference type="ChEBI" id="CHEBI:58529"/>
        <dbReference type="ChEBI" id="CHEBI:456215"/>
        <dbReference type="ChEBI" id="CHEBI:456216"/>
        <dbReference type="EC" id="3.6.1.29"/>
    </reaction>
</comment>
<dbReference type="EC" id="3.6.1.29" evidence="3"/>
<dbReference type="CDD" id="cd01275">
    <property type="entry name" value="FHIT"/>
    <property type="match status" value="1"/>
</dbReference>
<accession>A0A4P7N232</accession>
<reference evidence="4 5" key="1">
    <citation type="journal article" date="2019" name="Mol. Biol. Evol.">
        <title>Blast fungal genomes show frequent chromosomal changes, gene gains and losses, and effector gene turnover.</title>
        <authorList>
            <person name="Gomez Luciano L.B."/>
            <person name="Jason Tsai I."/>
            <person name="Chuma I."/>
            <person name="Tosa Y."/>
            <person name="Chen Y.H."/>
            <person name="Li J.Y."/>
            <person name="Li M.Y."/>
            <person name="Jade Lu M.Y."/>
            <person name="Nakayashiki H."/>
            <person name="Li W.H."/>
        </authorList>
    </citation>
    <scope>NUCLEOTIDE SEQUENCE [LARGE SCALE GENOMIC DNA]</scope>
    <source>
        <strain evidence="4">MZ5-1-6</strain>
    </source>
</reference>
<dbReference type="InterPro" id="IPR019808">
    <property type="entry name" value="Histidine_triad_CS"/>
</dbReference>
<dbReference type="PANTHER" id="PTHR46243">
    <property type="entry name" value="BIS(5'-ADENOSYL)-TRIPHOSPHATASE"/>
    <property type="match status" value="1"/>
</dbReference>
<dbReference type="PROSITE" id="PS51084">
    <property type="entry name" value="HIT_2"/>
    <property type="match status" value="1"/>
</dbReference>
<dbReference type="Pfam" id="PF01230">
    <property type="entry name" value="HIT"/>
    <property type="match status" value="1"/>
</dbReference>